<dbReference type="EMBL" id="ABEU02000024">
    <property type="protein sequence ID" value="PNR28598.1"/>
    <property type="molecule type" value="Genomic_DNA"/>
</dbReference>
<dbReference type="AlphaFoldDB" id="A0A2K1IH56"/>
<evidence type="ECO:0000313" key="5">
    <source>
        <dbReference type="EnsemblPlants" id="Pp3c24_16920V3.1"/>
    </source>
</evidence>
<accession>A0A2K1IH56</accession>
<keyword evidence="2" id="KW-0472">Membrane</keyword>
<feature type="region of interest" description="Disordered" evidence="1">
    <location>
        <begin position="92"/>
        <end position="139"/>
    </location>
</feature>
<dbReference type="GeneID" id="112276808"/>
<evidence type="ECO:0000256" key="2">
    <source>
        <dbReference type="SAM" id="Phobius"/>
    </source>
</evidence>
<dbReference type="OrthoDB" id="2017864at2759"/>
<dbReference type="Gramene" id="Pp3c24_16920V3.3">
    <property type="protein sequence ID" value="Pp3c24_16920V3.3"/>
    <property type="gene ID" value="Pp3c24_16920"/>
</dbReference>
<dbReference type="EnsemblPlants" id="Pp3c24_16920V3.1">
    <property type="protein sequence ID" value="Pp3c24_16920V3.1"/>
    <property type="gene ID" value="Pp3c24_16920"/>
</dbReference>
<feature type="compositionally biased region" description="Polar residues" evidence="1">
    <location>
        <begin position="93"/>
        <end position="106"/>
    </location>
</feature>
<dbReference type="PANTHER" id="PTHR43592">
    <property type="entry name" value="CAAX AMINO TERMINAL PROTEASE"/>
    <property type="match status" value="1"/>
</dbReference>
<protein>
    <recommendedName>
        <fullName evidence="3">CAAX prenyl protease 2/Lysostaphin resistance protein A-like domain-containing protein</fullName>
    </recommendedName>
</protein>
<proteinExistence type="predicted"/>
<gene>
    <name evidence="5" type="primary">LOC112276808</name>
    <name evidence="4" type="ORF">PHYPA_029190</name>
</gene>
<name>A0A2K1IH56_PHYPA</name>
<feature type="transmembrane region" description="Helical" evidence="2">
    <location>
        <begin position="288"/>
        <end position="307"/>
    </location>
</feature>
<feature type="transmembrane region" description="Helical" evidence="2">
    <location>
        <begin position="259"/>
        <end position="281"/>
    </location>
</feature>
<feature type="compositionally biased region" description="Basic and acidic residues" evidence="1">
    <location>
        <begin position="110"/>
        <end position="138"/>
    </location>
</feature>
<reference evidence="4 6" key="2">
    <citation type="journal article" date="2018" name="Plant J.">
        <title>The Physcomitrella patens chromosome-scale assembly reveals moss genome structure and evolution.</title>
        <authorList>
            <person name="Lang D."/>
            <person name="Ullrich K.K."/>
            <person name="Murat F."/>
            <person name="Fuchs J."/>
            <person name="Jenkins J."/>
            <person name="Haas F.B."/>
            <person name="Piednoel M."/>
            <person name="Gundlach H."/>
            <person name="Van Bel M."/>
            <person name="Meyberg R."/>
            <person name="Vives C."/>
            <person name="Morata J."/>
            <person name="Symeonidi A."/>
            <person name="Hiss M."/>
            <person name="Muchero W."/>
            <person name="Kamisugi Y."/>
            <person name="Saleh O."/>
            <person name="Blanc G."/>
            <person name="Decker E.L."/>
            <person name="van Gessel N."/>
            <person name="Grimwood J."/>
            <person name="Hayes R.D."/>
            <person name="Graham S.W."/>
            <person name="Gunter L.E."/>
            <person name="McDaniel S.F."/>
            <person name="Hoernstein S.N.W."/>
            <person name="Larsson A."/>
            <person name="Li F.W."/>
            <person name="Perroud P.F."/>
            <person name="Phillips J."/>
            <person name="Ranjan P."/>
            <person name="Rokshar D.S."/>
            <person name="Rothfels C.J."/>
            <person name="Schneider L."/>
            <person name="Shu S."/>
            <person name="Stevenson D.W."/>
            <person name="Thummler F."/>
            <person name="Tillich M."/>
            <person name="Villarreal Aguilar J.C."/>
            <person name="Widiez T."/>
            <person name="Wong G.K."/>
            <person name="Wymore A."/>
            <person name="Zhang Y."/>
            <person name="Zimmer A.D."/>
            <person name="Quatrano R.S."/>
            <person name="Mayer K.F.X."/>
            <person name="Goodstein D."/>
            <person name="Casacuberta J.M."/>
            <person name="Vandepoele K."/>
            <person name="Reski R."/>
            <person name="Cuming A.C."/>
            <person name="Tuskan G.A."/>
            <person name="Maumus F."/>
            <person name="Salse J."/>
            <person name="Schmutz J."/>
            <person name="Rensing S.A."/>
        </authorList>
    </citation>
    <scope>NUCLEOTIDE SEQUENCE [LARGE SCALE GENOMIC DNA]</scope>
    <source>
        <strain evidence="5 6">cv. Gransden 2004</strain>
    </source>
</reference>
<dbReference type="GO" id="GO:0004175">
    <property type="term" value="F:endopeptidase activity"/>
    <property type="evidence" value="ECO:0007669"/>
    <property type="project" value="UniProtKB-ARBA"/>
</dbReference>
<evidence type="ECO:0000259" key="3">
    <source>
        <dbReference type="Pfam" id="PF02517"/>
    </source>
</evidence>
<dbReference type="EnsemblPlants" id="Pp3c24_16920V3.3">
    <property type="protein sequence ID" value="Pp3c24_16920V3.3"/>
    <property type="gene ID" value="Pp3c24_16920"/>
</dbReference>
<dbReference type="InterPro" id="IPR003675">
    <property type="entry name" value="Rce1/LyrA-like_dom"/>
</dbReference>
<feature type="domain" description="CAAX prenyl protease 2/Lysostaphin resistance protein A-like" evidence="3">
    <location>
        <begin position="240"/>
        <end position="325"/>
    </location>
</feature>
<keyword evidence="6" id="KW-1185">Reference proteome</keyword>
<evidence type="ECO:0000313" key="4">
    <source>
        <dbReference type="EMBL" id="PNR28598.1"/>
    </source>
</evidence>
<evidence type="ECO:0000313" key="6">
    <source>
        <dbReference type="Proteomes" id="UP000006727"/>
    </source>
</evidence>
<keyword evidence="2" id="KW-1133">Transmembrane helix</keyword>
<keyword evidence="2" id="KW-0812">Transmembrane</keyword>
<dbReference type="STRING" id="3218.A0A2K1IH56"/>
<evidence type="ECO:0000256" key="1">
    <source>
        <dbReference type="SAM" id="MobiDB-lite"/>
    </source>
</evidence>
<dbReference type="PANTHER" id="PTHR43592:SF7">
    <property type="entry name" value="CAAX AMINO TERMINAL PROTEASE FAMILY PROTEIN"/>
    <property type="match status" value="1"/>
</dbReference>
<dbReference type="GO" id="GO:0080120">
    <property type="term" value="P:CAAX-box protein maturation"/>
    <property type="evidence" value="ECO:0007669"/>
    <property type="project" value="UniProtKB-ARBA"/>
</dbReference>
<reference evidence="4 6" key="1">
    <citation type="journal article" date="2008" name="Science">
        <title>The Physcomitrella genome reveals evolutionary insights into the conquest of land by plants.</title>
        <authorList>
            <person name="Rensing S."/>
            <person name="Lang D."/>
            <person name="Zimmer A."/>
            <person name="Terry A."/>
            <person name="Salamov A."/>
            <person name="Shapiro H."/>
            <person name="Nishiyama T."/>
            <person name="Perroud P.-F."/>
            <person name="Lindquist E."/>
            <person name="Kamisugi Y."/>
            <person name="Tanahashi T."/>
            <person name="Sakakibara K."/>
            <person name="Fujita T."/>
            <person name="Oishi K."/>
            <person name="Shin-I T."/>
            <person name="Kuroki Y."/>
            <person name="Toyoda A."/>
            <person name="Suzuki Y."/>
            <person name="Hashimoto A."/>
            <person name="Yamaguchi K."/>
            <person name="Sugano A."/>
            <person name="Kohara Y."/>
            <person name="Fujiyama A."/>
            <person name="Anterola A."/>
            <person name="Aoki S."/>
            <person name="Ashton N."/>
            <person name="Barbazuk W.B."/>
            <person name="Barker E."/>
            <person name="Bennetzen J."/>
            <person name="Bezanilla M."/>
            <person name="Blankenship R."/>
            <person name="Cho S.H."/>
            <person name="Dutcher S."/>
            <person name="Estelle M."/>
            <person name="Fawcett J.A."/>
            <person name="Gundlach H."/>
            <person name="Hanada K."/>
            <person name="Heyl A."/>
            <person name="Hicks K.A."/>
            <person name="Hugh J."/>
            <person name="Lohr M."/>
            <person name="Mayer K."/>
            <person name="Melkozernov A."/>
            <person name="Murata T."/>
            <person name="Nelson D."/>
            <person name="Pils B."/>
            <person name="Prigge M."/>
            <person name="Reiss B."/>
            <person name="Renner T."/>
            <person name="Rombauts S."/>
            <person name="Rushton P."/>
            <person name="Sanderfoot A."/>
            <person name="Schween G."/>
            <person name="Shiu S.-H."/>
            <person name="Stueber K."/>
            <person name="Theodoulou F.L."/>
            <person name="Tu H."/>
            <person name="Van de Peer Y."/>
            <person name="Verrier P.J."/>
            <person name="Waters E."/>
            <person name="Wood A."/>
            <person name="Yang L."/>
            <person name="Cove D."/>
            <person name="Cuming A."/>
            <person name="Hasebe M."/>
            <person name="Lucas S."/>
            <person name="Mishler D.B."/>
            <person name="Reski R."/>
            <person name="Grigoriev I."/>
            <person name="Quatrano R.S."/>
            <person name="Boore J.L."/>
        </authorList>
    </citation>
    <scope>NUCLEOTIDE SEQUENCE [LARGE SCALE GENOMIC DNA]</scope>
    <source>
        <strain evidence="5 6">cv. Gransden 2004</strain>
    </source>
</reference>
<sequence>MEMGARFVCLATPPRCGLCFGALSPGAATTGIPFTASPFSQGDCLKMDESLSGKKIASSYRSSKVRPFLGTSLWKLLPQDSFVSRRPPLINAAKQSGNQGKNSKTPPSADKLDDEKLTESSRLEGQAVEEKVNKKNSDIKTAPAAREEVLKACVNTSAALAIAGIAIRQGTHWAAEANWSVPDCYLGMTYNFQAWHLGVTLGTVTLIASLRQILLSTWPEFSQSSRQSNKQVLSSLELNDYLLVSFLPGISEELLFRGAILPLIGVDWRGVVFSGLVFGILHISGGRNAAFAAWASFVGCVYGLAAIITNDLAVPMVAHSVANLVAAYVWRIESNNDTKI</sequence>
<dbReference type="Pfam" id="PF02517">
    <property type="entry name" value="Rce1-like"/>
    <property type="match status" value="1"/>
</dbReference>
<dbReference type="PaxDb" id="3218-PP1S323_14V6.2"/>
<reference evidence="5" key="3">
    <citation type="submission" date="2020-12" db="UniProtKB">
        <authorList>
            <consortium name="EnsemblPlants"/>
        </authorList>
    </citation>
    <scope>IDENTIFICATION</scope>
</reference>
<organism evidence="4">
    <name type="scientific">Physcomitrium patens</name>
    <name type="common">Spreading-leaved earth moss</name>
    <name type="synonym">Physcomitrella patens</name>
    <dbReference type="NCBI Taxonomy" id="3218"/>
    <lineage>
        <taxon>Eukaryota</taxon>
        <taxon>Viridiplantae</taxon>
        <taxon>Streptophyta</taxon>
        <taxon>Embryophyta</taxon>
        <taxon>Bryophyta</taxon>
        <taxon>Bryophytina</taxon>
        <taxon>Bryopsida</taxon>
        <taxon>Funariidae</taxon>
        <taxon>Funariales</taxon>
        <taxon>Funariaceae</taxon>
        <taxon>Physcomitrium</taxon>
    </lineage>
</organism>
<dbReference type="Proteomes" id="UP000006727">
    <property type="component" value="Chromosome 24"/>
</dbReference>
<dbReference type="Gramene" id="Pp3c24_16920V3.1">
    <property type="protein sequence ID" value="Pp3c24_16920V3.1"/>
    <property type="gene ID" value="Pp3c24_16920"/>
</dbReference>
<dbReference type="RefSeq" id="XP_024364286.1">
    <property type="nucleotide sequence ID" value="XM_024508518.2"/>
</dbReference>